<evidence type="ECO:0008006" key="3">
    <source>
        <dbReference type="Google" id="ProtNLM"/>
    </source>
</evidence>
<evidence type="ECO:0000313" key="1">
    <source>
        <dbReference type="EMBL" id="QEG01251.1"/>
    </source>
</evidence>
<dbReference type="Pfam" id="PF05345">
    <property type="entry name" value="He_PIG"/>
    <property type="match status" value="1"/>
</dbReference>
<dbReference type="Gene3D" id="2.60.40.10">
    <property type="entry name" value="Immunoglobulins"/>
    <property type="match status" value="1"/>
</dbReference>
<dbReference type="SUPFAM" id="SSF51004">
    <property type="entry name" value="C-terminal (heme d1) domain of cytochrome cd1-nitrite reductase"/>
    <property type="match status" value="1"/>
</dbReference>
<dbReference type="KEGG" id="smam:Mal15_53270"/>
<proteinExistence type="predicted"/>
<accession>A0A5B9MMJ4</accession>
<keyword evidence="2" id="KW-1185">Reference proteome</keyword>
<dbReference type="SUPFAM" id="SSF49313">
    <property type="entry name" value="Cadherin-like"/>
    <property type="match status" value="1"/>
</dbReference>
<protein>
    <recommendedName>
        <fullName evidence="3">Cadherin domain-containing protein</fullName>
    </recommendedName>
</protein>
<dbReference type="EMBL" id="CP036264">
    <property type="protein sequence ID" value="QEG01251.1"/>
    <property type="molecule type" value="Genomic_DNA"/>
</dbReference>
<dbReference type="InterPro" id="IPR015919">
    <property type="entry name" value="Cadherin-like_sf"/>
</dbReference>
<dbReference type="Proteomes" id="UP000321353">
    <property type="component" value="Chromosome"/>
</dbReference>
<sequence>MSRVNRYAKIILQLSSDGGGMIAHRFDIDAELRRSDVNYLLVDSRPPDFVRVGEAVDYQITAKSKSGGIDFSLEDAPDGMELSEQGRLTWTPGVDSPSPATVITSVSDGSGQQVFHMFEIAVAGVNNDRAKHLKLPKPSNALPVLPSVRMADGRGADHVAFPGPIGRIVAGGSGRFLFCHLESVGRVAVVDLFQRKIVHYLPAPGNARVVAGATRALVFDSAVGVVMRYRLDTFECDAVGELPYEGNLDYAAMGAGSEGPVMLRTSKESSFSFHLMDIDSLKLISNVWPSLSHPRGILSAKHVIRASTVGNVFSINEGATFVLRGSMMNKLGGIHGSYVGGGLLSSDGSYSVVGDKLYDARLSLVGEPSKYYINAVPSITGPYFLAFMPEQKEAGSEKLSATVRLFGEEKPVAKIADFAEQSNVFYKRFEERMPMFFAPEANVIAIRSSKEDRIDLRSFDVENALASSDVDYFFVDSLAVTVAQCGEQYRYQLSVKSRQKGFRFRLERGPRGMQITEDGTLTWNVPGIPGEHHLVVVAVVRGDSREAHHTFRITTHR</sequence>
<organism evidence="1 2">
    <name type="scientific">Stieleria maiorica</name>
    <dbReference type="NCBI Taxonomy" id="2795974"/>
    <lineage>
        <taxon>Bacteria</taxon>
        <taxon>Pseudomonadati</taxon>
        <taxon>Planctomycetota</taxon>
        <taxon>Planctomycetia</taxon>
        <taxon>Pirellulales</taxon>
        <taxon>Pirellulaceae</taxon>
        <taxon>Stieleria</taxon>
    </lineage>
</organism>
<name>A0A5B9MMJ4_9BACT</name>
<dbReference type="AlphaFoldDB" id="A0A5B9MMJ4"/>
<dbReference type="InterPro" id="IPR013783">
    <property type="entry name" value="Ig-like_fold"/>
</dbReference>
<evidence type="ECO:0000313" key="2">
    <source>
        <dbReference type="Proteomes" id="UP000321353"/>
    </source>
</evidence>
<dbReference type="GO" id="GO:0005509">
    <property type="term" value="F:calcium ion binding"/>
    <property type="evidence" value="ECO:0007669"/>
    <property type="project" value="InterPro"/>
</dbReference>
<reference evidence="1 2" key="1">
    <citation type="submission" date="2019-02" db="EMBL/GenBank/DDBJ databases">
        <title>Planctomycetal bacteria perform biofilm scaping via a novel small molecule.</title>
        <authorList>
            <person name="Jeske O."/>
            <person name="Boedeker C."/>
            <person name="Wiegand S."/>
            <person name="Breitling P."/>
            <person name="Kallscheuer N."/>
            <person name="Jogler M."/>
            <person name="Rohde M."/>
            <person name="Petersen J."/>
            <person name="Medema M.H."/>
            <person name="Surup F."/>
            <person name="Jogler C."/>
        </authorList>
    </citation>
    <scope>NUCLEOTIDE SEQUENCE [LARGE SCALE GENOMIC DNA]</scope>
    <source>
        <strain evidence="1 2">Mal15</strain>
    </source>
</reference>
<gene>
    <name evidence="1" type="ORF">Mal15_53270</name>
</gene>
<dbReference type="GO" id="GO:0016020">
    <property type="term" value="C:membrane"/>
    <property type="evidence" value="ECO:0007669"/>
    <property type="project" value="InterPro"/>
</dbReference>
<dbReference type="InterPro" id="IPR011048">
    <property type="entry name" value="Haem_d1_sf"/>
</dbReference>